<dbReference type="GO" id="GO:0005634">
    <property type="term" value="C:nucleus"/>
    <property type="evidence" value="ECO:0007669"/>
    <property type="project" value="TreeGrafter"/>
</dbReference>
<dbReference type="PANTHER" id="PTHR22974">
    <property type="entry name" value="MIXED LINEAGE PROTEIN KINASE"/>
    <property type="match status" value="1"/>
</dbReference>
<feature type="binding site" evidence="6">
    <location>
        <position position="327"/>
    </location>
    <ligand>
        <name>ATP</name>
        <dbReference type="ChEBI" id="CHEBI:30616"/>
    </ligand>
</feature>
<dbReference type="SMART" id="SM00220">
    <property type="entry name" value="S_TKc"/>
    <property type="match status" value="1"/>
</dbReference>
<feature type="domain" description="Protein kinase" evidence="8">
    <location>
        <begin position="297"/>
        <end position="552"/>
    </location>
</feature>
<dbReference type="AlphaFoldDB" id="A0AAV2YVB9"/>
<comment type="caution">
    <text evidence="9">The sequence shown here is derived from an EMBL/GenBank/DDBJ whole genome shotgun (WGS) entry which is preliminary data.</text>
</comment>
<dbReference type="GO" id="GO:0005524">
    <property type="term" value="F:ATP binding"/>
    <property type="evidence" value="ECO:0007669"/>
    <property type="project" value="UniProtKB-UniRule"/>
</dbReference>
<keyword evidence="5 6" id="KW-0067">ATP-binding</keyword>
<reference evidence="9" key="2">
    <citation type="journal article" date="2023" name="Microbiol Resour">
        <title>Decontamination and Annotation of the Draft Genome Sequence of the Oomycete Lagenidium giganteum ARSEF 373.</title>
        <authorList>
            <person name="Morgan W.R."/>
            <person name="Tartar A."/>
        </authorList>
    </citation>
    <scope>NUCLEOTIDE SEQUENCE</scope>
    <source>
        <strain evidence="9">ARSEF 373</strain>
    </source>
</reference>
<dbReference type="Proteomes" id="UP001146120">
    <property type="component" value="Unassembled WGS sequence"/>
</dbReference>
<reference evidence="9" key="1">
    <citation type="submission" date="2022-11" db="EMBL/GenBank/DDBJ databases">
        <authorList>
            <person name="Morgan W.R."/>
            <person name="Tartar A."/>
        </authorList>
    </citation>
    <scope>NUCLEOTIDE SEQUENCE</scope>
    <source>
        <strain evidence="9">ARSEF 373</strain>
    </source>
</reference>
<dbReference type="GO" id="GO:0007059">
    <property type="term" value="P:chromosome segregation"/>
    <property type="evidence" value="ECO:0007669"/>
    <property type="project" value="TreeGrafter"/>
</dbReference>
<evidence type="ECO:0000256" key="7">
    <source>
        <dbReference type="SAM" id="MobiDB-lite"/>
    </source>
</evidence>
<dbReference type="PROSITE" id="PS00108">
    <property type="entry name" value="PROTEIN_KINASE_ST"/>
    <property type="match status" value="1"/>
</dbReference>
<accession>A0AAV2YVB9</accession>
<keyword evidence="3 6" id="KW-0547">Nucleotide-binding</keyword>
<dbReference type="InterPro" id="IPR017441">
    <property type="entry name" value="Protein_kinase_ATP_BS"/>
</dbReference>
<keyword evidence="2" id="KW-0808">Transferase</keyword>
<evidence type="ECO:0000256" key="5">
    <source>
        <dbReference type="ARBA" id="ARBA00022840"/>
    </source>
</evidence>
<evidence type="ECO:0000256" key="3">
    <source>
        <dbReference type="ARBA" id="ARBA00022741"/>
    </source>
</evidence>
<sequence>MSFFAPLSPSCQFVHDWNMNPDLDDDMLGSDDGMVFRSTPSPRIAFTPVVTRLDATGRKIPSIQFTSLENEFPLVNGNAECIAKAQDEPEDSWVVPVPPVFIDTYVPIDDELTPQRPRRSPSLVDSRSTPIGAAPMMDFPKPAAAGEHVTAATAFGHATASADNKDEPYEFKPTGEQAAEIEQLRWDNQKAVFMRYQVIEQRGPQWGHLEERDNAVFFKPGKRREAIAEERKFHEKAYRASKQAGGDVAWHHNRLKDFEQVYQHFCGEETKYKHELTLMRLEKLSPFSKFPALANRFVLARLLGKGGNGEVWEAIDYVADKRRCALKISTSRSHARREHAKHASLQHQNIVGVGDRTFTIAHNGKLYEAFTVDTVTTDLQHVLEMFGHLDELVSLKFLFQLVNALVYLHDKELAHFDIKPSNILIDRKDCVKLTDFDLARNVSDISKSSKEGTLRFLPPECFHTPVPSHECTAVRADMWMVGVVFYYMMFGCHPLYPQKMTEDELTEFFRAYDGSISRLESVSPLSQHILRRCLHPDPRCRPTAHQLLQALQ</sequence>
<gene>
    <name evidence="9" type="ORF">N0F65_010778</name>
</gene>
<dbReference type="InterPro" id="IPR008271">
    <property type="entry name" value="Ser/Thr_kinase_AS"/>
</dbReference>
<dbReference type="GO" id="GO:0035556">
    <property type="term" value="P:intracellular signal transduction"/>
    <property type="evidence" value="ECO:0007669"/>
    <property type="project" value="TreeGrafter"/>
</dbReference>
<dbReference type="Gene3D" id="3.30.200.20">
    <property type="entry name" value="Phosphorylase Kinase, domain 1"/>
    <property type="match status" value="1"/>
</dbReference>
<evidence type="ECO:0000256" key="2">
    <source>
        <dbReference type="ARBA" id="ARBA00022679"/>
    </source>
</evidence>
<dbReference type="CDD" id="cd00180">
    <property type="entry name" value="PKc"/>
    <property type="match status" value="1"/>
</dbReference>
<dbReference type="Gene3D" id="1.10.510.10">
    <property type="entry name" value="Transferase(Phosphotransferase) domain 1"/>
    <property type="match status" value="1"/>
</dbReference>
<dbReference type="SUPFAM" id="SSF56112">
    <property type="entry name" value="Protein kinase-like (PK-like)"/>
    <property type="match status" value="1"/>
</dbReference>
<name>A0AAV2YVB9_9STRA</name>
<dbReference type="InterPro" id="IPR011009">
    <property type="entry name" value="Kinase-like_dom_sf"/>
</dbReference>
<dbReference type="PANTHER" id="PTHR22974:SF23">
    <property type="entry name" value="TOUSLED-LIKE KINASE, ISOFORM G"/>
    <property type="match status" value="1"/>
</dbReference>
<dbReference type="Pfam" id="PF00069">
    <property type="entry name" value="Pkinase"/>
    <property type="match status" value="1"/>
</dbReference>
<protein>
    <recommendedName>
        <fullName evidence="8">Protein kinase domain-containing protein</fullName>
    </recommendedName>
</protein>
<evidence type="ECO:0000256" key="6">
    <source>
        <dbReference type="PROSITE-ProRule" id="PRU10141"/>
    </source>
</evidence>
<evidence type="ECO:0000256" key="4">
    <source>
        <dbReference type="ARBA" id="ARBA00022777"/>
    </source>
</evidence>
<keyword evidence="1" id="KW-0723">Serine/threonine-protein kinase</keyword>
<organism evidence="9 10">
    <name type="scientific">Lagenidium giganteum</name>
    <dbReference type="NCBI Taxonomy" id="4803"/>
    <lineage>
        <taxon>Eukaryota</taxon>
        <taxon>Sar</taxon>
        <taxon>Stramenopiles</taxon>
        <taxon>Oomycota</taxon>
        <taxon>Peronosporomycetes</taxon>
        <taxon>Pythiales</taxon>
        <taxon>Pythiaceae</taxon>
    </lineage>
</organism>
<dbReference type="GO" id="GO:0004674">
    <property type="term" value="F:protein serine/threonine kinase activity"/>
    <property type="evidence" value="ECO:0007669"/>
    <property type="project" value="UniProtKB-KW"/>
</dbReference>
<dbReference type="PROSITE" id="PS50011">
    <property type="entry name" value="PROTEIN_KINASE_DOM"/>
    <property type="match status" value="1"/>
</dbReference>
<dbReference type="EMBL" id="DAKRPA010000138">
    <property type="protein sequence ID" value="DAZ97344.1"/>
    <property type="molecule type" value="Genomic_DNA"/>
</dbReference>
<dbReference type="PROSITE" id="PS00107">
    <property type="entry name" value="PROTEIN_KINASE_ATP"/>
    <property type="match status" value="1"/>
</dbReference>
<feature type="region of interest" description="Disordered" evidence="7">
    <location>
        <begin position="111"/>
        <end position="141"/>
    </location>
</feature>
<keyword evidence="4" id="KW-0418">Kinase</keyword>
<evidence type="ECO:0000313" key="9">
    <source>
        <dbReference type="EMBL" id="DAZ97344.1"/>
    </source>
</evidence>
<keyword evidence="10" id="KW-1185">Reference proteome</keyword>
<evidence type="ECO:0000256" key="1">
    <source>
        <dbReference type="ARBA" id="ARBA00022527"/>
    </source>
</evidence>
<evidence type="ECO:0000259" key="8">
    <source>
        <dbReference type="PROSITE" id="PS50011"/>
    </source>
</evidence>
<dbReference type="InterPro" id="IPR000719">
    <property type="entry name" value="Prot_kinase_dom"/>
</dbReference>
<evidence type="ECO:0000313" key="10">
    <source>
        <dbReference type="Proteomes" id="UP001146120"/>
    </source>
</evidence>
<proteinExistence type="predicted"/>